<dbReference type="Proteomes" id="UP000276029">
    <property type="component" value="Unassembled WGS sequence"/>
</dbReference>
<dbReference type="AlphaFoldDB" id="A0AAD1FZS1"/>
<dbReference type="EMBL" id="RBWX01000008">
    <property type="protein sequence ID" value="RKS89016.1"/>
    <property type="molecule type" value="Genomic_DNA"/>
</dbReference>
<feature type="signal peptide" evidence="1">
    <location>
        <begin position="1"/>
        <end position="25"/>
    </location>
</feature>
<feature type="chain" id="PRO_5042129256" evidence="1">
    <location>
        <begin position="26"/>
        <end position="218"/>
    </location>
</feature>
<keyword evidence="1" id="KW-0732">Signal</keyword>
<gene>
    <name evidence="3" type="ORF">DFR51_2229</name>
    <name evidence="2" type="ORF">SmB9_04290</name>
</gene>
<evidence type="ECO:0000313" key="4">
    <source>
        <dbReference type="Proteomes" id="UP000275727"/>
    </source>
</evidence>
<sequence length="218" mass="22189">MTMKTITMRRLAAGTLLTLSFALGACGGSSPNPGMASAKAPVVTQTILVHDLGYAGTDGLSSDQRKSLAEWFEGIGIRYGDRVSVDDSGSGSGARRAAIASVLAGYGLLLNEQVPVTAGAGNAGARVVVMRATASVPGCPDWSRPSQLEFEASTMSNYGCASESNLAAMVVDANDLVSGKPHTGTDALTTVKAIETYRGKAGEGTNKVKSTVGQAGSN</sequence>
<proteinExistence type="predicted"/>
<evidence type="ECO:0000256" key="1">
    <source>
        <dbReference type="SAM" id="SignalP"/>
    </source>
</evidence>
<dbReference type="RefSeq" id="WP_160119050.1">
    <property type="nucleotide sequence ID" value="NZ_AP018711.1"/>
</dbReference>
<dbReference type="Pfam" id="PF09476">
    <property type="entry name" value="Pilus_CpaD"/>
    <property type="match status" value="1"/>
</dbReference>
<reference evidence="3 5" key="2">
    <citation type="submission" date="2018-10" db="EMBL/GenBank/DDBJ databases">
        <title>Genomic Encyclopedia of Type Strains, Phase IV (KMG-IV): sequencing the most valuable type-strain genomes for metagenomic binning, comparative biology and taxonomic classification.</title>
        <authorList>
            <person name="Goeker M."/>
        </authorList>
    </citation>
    <scope>NUCLEOTIDE SEQUENCE [LARGE SCALE GENOMIC DNA]</scope>
    <source>
        <strain evidence="3 5">DSM 19791</strain>
    </source>
</reference>
<name>A0AAD1FZS1_SPHMI</name>
<keyword evidence="5" id="KW-1185">Reference proteome</keyword>
<accession>A0AAD1FZS1</accession>
<dbReference type="PROSITE" id="PS51257">
    <property type="entry name" value="PROKAR_LIPOPROTEIN"/>
    <property type="match status" value="1"/>
</dbReference>
<dbReference type="InterPro" id="IPR019027">
    <property type="entry name" value="Pilus_biogenesis_CpaD-related"/>
</dbReference>
<dbReference type="KEGG" id="smic:SmB9_04290"/>
<evidence type="ECO:0000313" key="5">
    <source>
        <dbReference type="Proteomes" id="UP000276029"/>
    </source>
</evidence>
<dbReference type="EMBL" id="AP018711">
    <property type="protein sequence ID" value="BBE32771.1"/>
    <property type="molecule type" value="Genomic_DNA"/>
</dbReference>
<organism evidence="2 4">
    <name type="scientific">Sphingosinicella microcystinivorans</name>
    <dbReference type="NCBI Taxonomy" id="335406"/>
    <lineage>
        <taxon>Bacteria</taxon>
        <taxon>Pseudomonadati</taxon>
        <taxon>Pseudomonadota</taxon>
        <taxon>Alphaproteobacteria</taxon>
        <taxon>Sphingomonadales</taxon>
        <taxon>Sphingosinicellaceae</taxon>
        <taxon>Sphingosinicella</taxon>
    </lineage>
</organism>
<reference evidence="2 4" key="1">
    <citation type="submission" date="2018-06" db="EMBL/GenBank/DDBJ databases">
        <title>Complete Genome Sequence of the Microcystin-Degrading Bacterium Sphingosinicella microcystinivorans Strain B-9.</title>
        <authorList>
            <person name="Jin H."/>
            <person name="Nishizawa T."/>
            <person name="Guo Y."/>
            <person name="Nishizawa A."/>
            <person name="Park H."/>
            <person name="Kato H."/>
            <person name="Tsuji K."/>
            <person name="Harada K."/>
        </authorList>
    </citation>
    <scope>NUCLEOTIDE SEQUENCE [LARGE SCALE GENOMIC DNA]</scope>
    <source>
        <strain evidence="2 4">B9</strain>
    </source>
</reference>
<protein>
    <submittedName>
        <fullName evidence="3">Pilus assembly protein CpaD</fullName>
    </submittedName>
</protein>
<evidence type="ECO:0000313" key="2">
    <source>
        <dbReference type="EMBL" id="BBE32771.1"/>
    </source>
</evidence>
<dbReference type="Proteomes" id="UP000275727">
    <property type="component" value="Chromosome"/>
</dbReference>
<evidence type="ECO:0000313" key="3">
    <source>
        <dbReference type="EMBL" id="RKS89016.1"/>
    </source>
</evidence>